<dbReference type="EMBL" id="OW152826">
    <property type="protein sequence ID" value="CAH2042416.1"/>
    <property type="molecule type" value="Genomic_DNA"/>
</dbReference>
<dbReference type="Proteomes" id="UP000837857">
    <property type="component" value="Chromosome 14"/>
</dbReference>
<keyword evidence="2" id="KW-1185">Reference proteome</keyword>
<evidence type="ECO:0000313" key="2">
    <source>
        <dbReference type="Proteomes" id="UP000837857"/>
    </source>
</evidence>
<organism evidence="1 2">
    <name type="scientific">Iphiclides podalirius</name>
    <name type="common">scarce swallowtail</name>
    <dbReference type="NCBI Taxonomy" id="110791"/>
    <lineage>
        <taxon>Eukaryota</taxon>
        <taxon>Metazoa</taxon>
        <taxon>Ecdysozoa</taxon>
        <taxon>Arthropoda</taxon>
        <taxon>Hexapoda</taxon>
        <taxon>Insecta</taxon>
        <taxon>Pterygota</taxon>
        <taxon>Neoptera</taxon>
        <taxon>Endopterygota</taxon>
        <taxon>Lepidoptera</taxon>
        <taxon>Glossata</taxon>
        <taxon>Ditrysia</taxon>
        <taxon>Papilionoidea</taxon>
        <taxon>Papilionidae</taxon>
        <taxon>Papilioninae</taxon>
        <taxon>Iphiclides</taxon>
    </lineage>
</organism>
<feature type="non-terminal residue" evidence="1">
    <location>
        <position position="1"/>
    </location>
</feature>
<protein>
    <submittedName>
        <fullName evidence="1">Uncharacterized protein</fullName>
    </submittedName>
</protein>
<accession>A0ABN8HZN3</accession>
<sequence>MARGAVGHKGIFAPTFCIDEGHYKDVTDSERRRGLYKARLLLPLNGNGGRVGFESCAHRLTACKCHK</sequence>
<evidence type="ECO:0000313" key="1">
    <source>
        <dbReference type="EMBL" id="CAH2042416.1"/>
    </source>
</evidence>
<name>A0ABN8HZN3_9NEOP</name>
<proteinExistence type="predicted"/>
<reference evidence="1" key="1">
    <citation type="submission" date="2022-03" db="EMBL/GenBank/DDBJ databases">
        <authorList>
            <person name="Martin H S."/>
        </authorList>
    </citation>
    <scope>NUCLEOTIDE SEQUENCE</scope>
</reference>
<gene>
    <name evidence="1" type="ORF">IPOD504_LOCUS3800</name>
</gene>